<protein>
    <submittedName>
        <fullName evidence="1">Uncharacterized protein</fullName>
    </submittedName>
</protein>
<accession>A0A0D3GNY2</accession>
<dbReference type="HOGENOM" id="CLU_103113_0_0_1"/>
<evidence type="ECO:0000313" key="1">
    <source>
        <dbReference type="EnsemblPlants" id="OBART07G08100.1"/>
    </source>
</evidence>
<keyword evidence="2" id="KW-1185">Reference proteome</keyword>
<dbReference type="Proteomes" id="UP000026960">
    <property type="component" value="Chromosome 7"/>
</dbReference>
<reference evidence="1" key="2">
    <citation type="submission" date="2015-03" db="UniProtKB">
        <authorList>
            <consortium name="EnsemblPlants"/>
        </authorList>
    </citation>
    <scope>IDENTIFICATION</scope>
</reference>
<dbReference type="Gramene" id="OBART07G08100.1">
    <property type="protein sequence ID" value="OBART07G08100.1"/>
    <property type="gene ID" value="OBART07G08100"/>
</dbReference>
<organism evidence="1">
    <name type="scientific">Oryza barthii</name>
    <dbReference type="NCBI Taxonomy" id="65489"/>
    <lineage>
        <taxon>Eukaryota</taxon>
        <taxon>Viridiplantae</taxon>
        <taxon>Streptophyta</taxon>
        <taxon>Embryophyta</taxon>
        <taxon>Tracheophyta</taxon>
        <taxon>Spermatophyta</taxon>
        <taxon>Magnoliopsida</taxon>
        <taxon>Liliopsida</taxon>
        <taxon>Poales</taxon>
        <taxon>Poaceae</taxon>
        <taxon>BOP clade</taxon>
        <taxon>Oryzoideae</taxon>
        <taxon>Oryzeae</taxon>
        <taxon>Oryzinae</taxon>
        <taxon>Oryza</taxon>
    </lineage>
</organism>
<sequence>MDSTKEATPIYADLATVRRWQPCGRGHPKRWPVTARPGGVVVVGRDAIGSVATDGRHDQEQPQHHPFSHRLPLQWQARPDGVASMAASSPPPSLWKMTTGGTAATRGGGGTADTSKCHRRATTAKNIHHAPLPPAGPSTLLPSNSLWWSQRHWDDLRSVGGGCIQDDGAWIYSCMCSSSAVELQPGLFLSVLPRRSVWWGFFSEASMPRSSSPAEGAERRTTIKQSTPAISVFSI</sequence>
<dbReference type="PaxDb" id="65489-OBART07G08100.1"/>
<proteinExistence type="predicted"/>
<dbReference type="AlphaFoldDB" id="A0A0D3GNY2"/>
<name>A0A0D3GNY2_9ORYZ</name>
<dbReference type="EnsemblPlants" id="OBART07G08100.1">
    <property type="protein sequence ID" value="OBART07G08100.1"/>
    <property type="gene ID" value="OBART07G08100"/>
</dbReference>
<reference evidence="1" key="1">
    <citation type="journal article" date="2009" name="Rice">
        <title>De Novo Next Generation Sequencing of Plant Genomes.</title>
        <authorList>
            <person name="Rounsley S."/>
            <person name="Marri P.R."/>
            <person name="Yu Y."/>
            <person name="He R."/>
            <person name="Sisneros N."/>
            <person name="Goicoechea J.L."/>
            <person name="Lee S.J."/>
            <person name="Angelova A."/>
            <person name="Kudrna D."/>
            <person name="Luo M."/>
            <person name="Affourtit J."/>
            <person name="Desany B."/>
            <person name="Knight J."/>
            <person name="Niazi F."/>
            <person name="Egholm M."/>
            <person name="Wing R.A."/>
        </authorList>
    </citation>
    <scope>NUCLEOTIDE SEQUENCE [LARGE SCALE GENOMIC DNA]</scope>
    <source>
        <strain evidence="1">cv. IRGC 105608</strain>
    </source>
</reference>
<evidence type="ECO:0000313" key="2">
    <source>
        <dbReference type="Proteomes" id="UP000026960"/>
    </source>
</evidence>